<evidence type="ECO:0000259" key="3">
    <source>
        <dbReference type="SMART" id="SM00495"/>
    </source>
</evidence>
<dbReference type="SMART" id="SM00495">
    <property type="entry name" value="ChtBD3"/>
    <property type="match status" value="1"/>
</dbReference>
<dbReference type="InterPro" id="IPR003610">
    <property type="entry name" value="CBM5/12"/>
</dbReference>
<dbReference type="GO" id="GO:0005975">
    <property type="term" value="P:carbohydrate metabolic process"/>
    <property type="evidence" value="ECO:0007669"/>
    <property type="project" value="InterPro"/>
</dbReference>
<dbReference type="Proteomes" id="UP000283255">
    <property type="component" value="Unassembled WGS sequence"/>
</dbReference>
<dbReference type="AlphaFoldDB" id="A0A418YDL8"/>
<dbReference type="CDD" id="cd12215">
    <property type="entry name" value="ChiC_BD"/>
    <property type="match status" value="1"/>
</dbReference>
<evidence type="ECO:0000313" key="5">
    <source>
        <dbReference type="Proteomes" id="UP000283255"/>
    </source>
</evidence>
<reference evidence="4 5" key="1">
    <citation type="submission" date="2018-09" db="EMBL/GenBank/DDBJ databases">
        <authorList>
            <person name="Wang F."/>
        </authorList>
    </citation>
    <scope>NUCLEOTIDE SEQUENCE [LARGE SCALE GENOMIC DNA]</scope>
    <source>
        <strain evidence="4 5">PLHSC7-2</strain>
    </source>
</reference>
<keyword evidence="1" id="KW-0378">Hydrolase</keyword>
<dbReference type="GO" id="GO:0005576">
    <property type="term" value="C:extracellular region"/>
    <property type="evidence" value="ECO:0007669"/>
    <property type="project" value="InterPro"/>
</dbReference>
<dbReference type="InterPro" id="IPR036573">
    <property type="entry name" value="CBM_sf_5/12"/>
</dbReference>
<feature type="domain" description="Chitin-binding type-3" evidence="3">
    <location>
        <begin position="66"/>
        <end position="111"/>
    </location>
</feature>
<accession>A0A418YDL8</accession>
<proteinExistence type="predicted"/>
<evidence type="ECO:0000313" key="4">
    <source>
        <dbReference type="EMBL" id="RJG42577.1"/>
    </source>
</evidence>
<keyword evidence="5" id="KW-1185">Reference proteome</keyword>
<dbReference type="GO" id="GO:0030246">
    <property type="term" value="F:carbohydrate binding"/>
    <property type="evidence" value="ECO:0007669"/>
    <property type="project" value="InterPro"/>
</dbReference>
<feature type="region of interest" description="Disordered" evidence="2">
    <location>
        <begin position="41"/>
        <end position="65"/>
    </location>
</feature>
<dbReference type="Gene3D" id="2.10.10.20">
    <property type="entry name" value="Carbohydrate-binding module superfamily 5/12"/>
    <property type="match status" value="1"/>
</dbReference>
<organism evidence="4 5">
    <name type="scientific">Motilimonas pumila</name>
    <dbReference type="NCBI Taxonomy" id="2303987"/>
    <lineage>
        <taxon>Bacteria</taxon>
        <taxon>Pseudomonadati</taxon>
        <taxon>Pseudomonadota</taxon>
        <taxon>Gammaproteobacteria</taxon>
        <taxon>Alteromonadales</taxon>
        <taxon>Alteromonadales genera incertae sedis</taxon>
        <taxon>Motilimonas</taxon>
    </lineage>
</organism>
<name>A0A418YDL8_9GAMM</name>
<comment type="caution">
    <text evidence="4">The sequence shown here is derived from an EMBL/GenBank/DDBJ whole genome shotgun (WGS) entry which is preliminary data.</text>
</comment>
<evidence type="ECO:0000256" key="1">
    <source>
        <dbReference type="ARBA" id="ARBA00022801"/>
    </source>
</evidence>
<sequence>MTHLGKCFVAKNNPGVWESPTATNWFWEEISCNGAPAILPPSQAPVTAEPAPVVTPAPTQAPDAGNTTWNANSIYTSGDQVVVNGVTYEAQWWTQGKNPAESGQWGVWKKL</sequence>
<dbReference type="GO" id="GO:0004553">
    <property type="term" value="F:hydrolase activity, hydrolyzing O-glycosyl compounds"/>
    <property type="evidence" value="ECO:0007669"/>
    <property type="project" value="InterPro"/>
</dbReference>
<dbReference type="OrthoDB" id="9813836at2"/>
<feature type="compositionally biased region" description="Low complexity" evidence="2">
    <location>
        <begin position="44"/>
        <end position="64"/>
    </location>
</feature>
<evidence type="ECO:0000256" key="2">
    <source>
        <dbReference type="SAM" id="MobiDB-lite"/>
    </source>
</evidence>
<reference evidence="4 5" key="2">
    <citation type="submission" date="2019-01" db="EMBL/GenBank/DDBJ databases">
        <title>Motilimonas pumilus sp. nov., isolated from the gut of sea cucumber (Apostichopus japonicus).</title>
        <authorList>
            <person name="Wang F.-Q."/>
            <person name="Ren L.-H."/>
            <person name="Lin Y.-W."/>
            <person name="Sun G.-H."/>
            <person name="Du Z.-J."/>
            <person name="Zhao J.-X."/>
            <person name="Liu X.-J."/>
            <person name="Liu L.-J."/>
        </authorList>
    </citation>
    <scope>NUCLEOTIDE SEQUENCE [LARGE SCALE GENOMIC DNA]</scope>
    <source>
        <strain evidence="4 5">PLHSC7-2</strain>
    </source>
</reference>
<gene>
    <name evidence="4" type="ORF">D1Z90_12600</name>
</gene>
<dbReference type="SUPFAM" id="SSF51055">
    <property type="entry name" value="Carbohydrate binding domain"/>
    <property type="match status" value="1"/>
</dbReference>
<protein>
    <recommendedName>
        <fullName evidence="3">Chitin-binding type-3 domain-containing protein</fullName>
    </recommendedName>
</protein>
<dbReference type="Pfam" id="PF02839">
    <property type="entry name" value="CBM_5_12"/>
    <property type="match status" value="1"/>
</dbReference>
<dbReference type="EMBL" id="QZCH01000016">
    <property type="protein sequence ID" value="RJG42577.1"/>
    <property type="molecule type" value="Genomic_DNA"/>
</dbReference>